<evidence type="ECO:0000256" key="5">
    <source>
        <dbReference type="SAM" id="MobiDB-lite"/>
    </source>
</evidence>
<feature type="region of interest" description="Disordered" evidence="5">
    <location>
        <begin position="127"/>
        <end position="149"/>
    </location>
</feature>
<dbReference type="Proteomes" id="UP000077202">
    <property type="component" value="Unassembled WGS sequence"/>
</dbReference>
<gene>
    <name evidence="6" type="ORF">AXG93_2550s1530</name>
</gene>
<dbReference type="PANTHER" id="PTHR15371:SF0">
    <property type="entry name" value="SD19278P"/>
    <property type="match status" value="1"/>
</dbReference>
<dbReference type="GO" id="GO:0008320">
    <property type="term" value="F:protein transmembrane transporter activity"/>
    <property type="evidence" value="ECO:0007669"/>
    <property type="project" value="TreeGrafter"/>
</dbReference>
<evidence type="ECO:0008006" key="8">
    <source>
        <dbReference type="Google" id="ProtNLM"/>
    </source>
</evidence>
<keyword evidence="7" id="KW-1185">Reference proteome</keyword>
<evidence type="ECO:0000256" key="4">
    <source>
        <dbReference type="ARBA" id="ARBA00023136"/>
    </source>
</evidence>
<reference evidence="6" key="1">
    <citation type="submission" date="2016-03" db="EMBL/GenBank/DDBJ databases">
        <title>Mechanisms controlling the formation of the plant cell surface in tip-growing cells are functionally conserved among land plants.</title>
        <authorList>
            <person name="Honkanen S."/>
            <person name="Jones V.A."/>
            <person name="Morieri G."/>
            <person name="Champion C."/>
            <person name="Hetherington A.J."/>
            <person name="Kelly S."/>
            <person name="Saint-Marcoux D."/>
            <person name="Proust H."/>
            <person name="Prescott H."/>
            <person name="Dolan L."/>
        </authorList>
    </citation>
    <scope>NUCLEOTIDE SEQUENCE [LARGE SCALE GENOMIC DNA]</scope>
    <source>
        <tissue evidence="6">Whole gametophyte</tissue>
    </source>
</reference>
<dbReference type="InterPro" id="IPR045238">
    <property type="entry name" value="Tim23-like"/>
</dbReference>
<dbReference type="GO" id="GO:0030150">
    <property type="term" value="P:protein import into mitochondrial matrix"/>
    <property type="evidence" value="ECO:0007669"/>
    <property type="project" value="TreeGrafter"/>
</dbReference>
<dbReference type="GO" id="GO:0005744">
    <property type="term" value="C:TIM23 mitochondrial import inner membrane translocase complex"/>
    <property type="evidence" value="ECO:0007669"/>
    <property type="project" value="TreeGrafter"/>
</dbReference>
<evidence type="ECO:0000313" key="7">
    <source>
        <dbReference type="Proteomes" id="UP000077202"/>
    </source>
</evidence>
<keyword evidence="2" id="KW-0812">Transmembrane</keyword>
<proteinExistence type="predicted"/>
<dbReference type="AlphaFoldDB" id="A0A176VLL0"/>
<protein>
    <recommendedName>
        <fullName evidence="8">Mitochondrial import inner membrane translocase subunit TIM23</fullName>
    </recommendedName>
</protein>
<name>A0A176VLL0_MARPO</name>
<evidence type="ECO:0000256" key="2">
    <source>
        <dbReference type="ARBA" id="ARBA00022692"/>
    </source>
</evidence>
<evidence type="ECO:0000256" key="3">
    <source>
        <dbReference type="ARBA" id="ARBA00022989"/>
    </source>
</evidence>
<dbReference type="EMBL" id="LVLJ01003342">
    <property type="protein sequence ID" value="OAE21814.1"/>
    <property type="molecule type" value="Genomic_DNA"/>
</dbReference>
<feature type="compositionally biased region" description="Low complexity" evidence="5">
    <location>
        <begin position="131"/>
        <end position="147"/>
    </location>
</feature>
<dbReference type="PANTHER" id="PTHR15371">
    <property type="entry name" value="TIM23"/>
    <property type="match status" value="1"/>
</dbReference>
<organism evidence="6 7">
    <name type="scientific">Marchantia polymorpha subsp. ruderalis</name>
    <dbReference type="NCBI Taxonomy" id="1480154"/>
    <lineage>
        <taxon>Eukaryota</taxon>
        <taxon>Viridiplantae</taxon>
        <taxon>Streptophyta</taxon>
        <taxon>Embryophyta</taxon>
        <taxon>Marchantiophyta</taxon>
        <taxon>Marchantiopsida</taxon>
        <taxon>Marchantiidae</taxon>
        <taxon>Marchantiales</taxon>
        <taxon>Marchantiaceae</taxon>
        <taxon>Marchantia</taxon>
    </lineage>
</organism>
<comment type="subcellular location">
    <subcellularLocation>
        <location evidence="1">Membrane</location>
        <topology evidence="1">Multi-pass membrane protein</topology>
    </subcellularLocation>
</comment>
<keyword evidence="4" id="KW-0472">Membrane</keyword>
<accession>A0A176VLL0</accession>
<dbReference type="Pfam" id="PF02466">
    <property type="entry name" value="Tim17"/>
    <property type="match status" value="1"/>
</dbReference>
<sequence>MESKRQWRGKTSTRAWRQHRATTWPQNADCEGKADRIVLISQSREVPDYRKRWRFLSVGRSIEGKGKLRLIVVVVDPGVLLLRKCGLELGLDWGAEAAKLSIGCLIGGGLVGESSEGGVMIHEEKSHDTSGESIFGTGGSSSSSSEEGGSGRFYNPYADLYGQSDLKTLENLYRLPSTPEFLFTEEEAVQRRNWSENLTYYTGCGYLAGAIVGGAKGLSEGLQSREEGDTMKLRVNRVLNASGHRGRTYGNTLGILGLLYAGMESGSGYARGTDDVLNSVIAGLGTGALYKAAAGPRTAAIAGALGGIAAASLVASKQLTKRYLAI</sequence>
<keyword evidence="3" id="KW-1133">Transmembrane helix</keyword>
<evidence type="ECO:0000313" key="6">
    <source>
        <dbReference type="EMBL" id="OAE21814.1"/>
    </source>
</evidence>
<evidence type="ECO:0000256" key="1">
    <source>
        <dbReference type="ARBA" id="ARBA00004141"/>
    </source>
</evidence>
<comment type="caution">
    <text evidence="6">The sequence shown here is derived from an EMBL/GenBank/DDBJ whole genome shotgun (WGS) entry which is preliminary data.</text>
</comment>